<feature type="region of interest" description="Disordered" evidence="1">
    <location>
        <begin position="27"/>
        <end position="51"/>
    </location>
</feature>
<comment type="caution">
    <text evidence="3">The sequence shown here is derived from an EMBL/GenBank/DDBJ whole genome shotgun (WGS) entry which is preliminary data.</text>
</comment>
<name>A0ABY1IIR1_9ACTO</name>
<evidence type="ECO:0000256" key="2">
    <source>
        <dbReference type="SAM" id="SignalP"/>
    </source>
</evidence>
<sequence>MRRVIRTAFLSFVTVMAMTTTGVSPEASALENRGEAQQGADSELQPGSSTGAGVQGEVVYASASTTAVSSSGSVVAGDGEISLPSVEVDPVCYYRWVGTGQQVAEKLNGPAAPEGVPPVVAHQYDKLRWTDLRIYEGYEQYSSDSAGGWYEPYCDRSRAPEGMDFDKYAMDWRIAHPTSFFPAGSAPVAEVDPQVLARAVWRSVRLPAPVVDYNPKMASPAGATIVGMDTWLWATDEVPKTISSLSHRGCLLRLMMTRAVAVMWVMVCGPGGDV</sequence>
<proteinExistence type="predicted"/>
<feature type="signal peptide" evidence="2">
    <location>
        <begin position="1"/>
        <end position="17"/>
    </location>
</feature>
<keyword evidence="2" id="KW-0732">Signal</keyword>
<dbReference type="Proteomes" id="UP000184390">
    <property type="component" value="Unassembled WGS sequence"/>
</dbReference>
<feature type="non-terminal residue" evidence="3">
    <location>
        <position position="274"/>
    </location>
</feature>
<reference evidence="3 4" key="1">
    <citation type="submission" date="2016-11" db="EMBL/GenBank/DDBJ databases">
        <authorList>
            <person name="Varghese N."/>
            <person name="Submissions S."/>
        </authorList>
    </citation>
    <scope>NUCLEOTIDE SEQUENCE [LARGE SCALE GENOMIC DNA]</scope>
    <source>
        <strain evidence="3 4">PA</strain>
    </source>
</reference>
<dbReference type="EMBL" id="FQYL01000016">
    <property type="protein sequence ID" value="SHJ23450.1"/>
    <property type="molecule type" value="Genomic_DNA"/>
</dbReference>
<gene>
    <name evidence="3" type="ORF">SAMN05216246_1161</name>
</gene>
<evidence type="ECO:0000313" key="4">
    <source>
        <dbReference type="Proteomes" id="UP000184390"/>
    </source>
</evidence>
<protein>
    <submittedName>
        <fullName evidence="3">Uncharacterized protein</fullName>
    </submittedName>
</protein>
<accession>A0ABY1IIR1</accession>
<organism evidence="3 4">
    <name type="scientific">Actinomyces denticolens</name>
    <dbReference type="NCBI Taxonomy" id="52767"/>
    <lineage>
        <taxon>Bacteria</taxon>
        <taxon>Bacillati</taxon>
        <taxon>Actinomycetota</taxon>
        <taxon>Actinomycetes</taxon>
        <taxon>Actinomycetales</taxon>
        <taxon>Actinomycetaceae</taxon>
        <taxon>Actinomyces</taxon>
    </lineage>
</organism>
<evidence type="ECO:0000313" key="3">
    <source>
        <dbReference type="EMBL" id="SHJ23450.1"/>
    </source>
</evidence>
<keyword evidence="4" id="KW-1185">Reference proteome</keyword>
<feature type="chain" id="PRO_5045345329" evidence="2">
    <location>
        <begin position="18"/>
        <end position="274"/>
    </location>
</feature>
<evidence type="ECO:0000256" key="1">
    <source>
        <dbReference type="SAM" id="MobiDB-lite"/>
    </source>
</evidence>